<dbReference type="SUPFAM" id="SSF56112">
    <property type="entry name" value="Protein kinase-like (PK-like)"/>
    <property type="match status" value="1"/>
</dbReference>
<dbReference type="Ensembl" id="ENSLAFT00000025459.1">
    <property type="protein sequence ID" value="ENSLAFP00000022299.1"/>
    <property type="gene ID" value="ENSLAFG00000029150.1"/>
</dbReference>
<name>G3U391_LOXAF</name>
<organism evidence="3 4">
    <name type="scientific">Loxodonta africana</name>
    <name type="common">African elephant</name>
    <dbReference type="NCBI Taxonomy" id="9785"/>
    <lineage>
        <taxon>Eukaryota</taxon>
        <taxon>Metazoa</taxon>
        <taxon>Chordata</taxon>
        <taxon>Craniata</taxon>
        <taxon>Vertebrata</taxon>
        <taxon>Euteleostomi</taxon>
        <taxon>Mammalia</taxon>
        <taxon>Eutheria</taxon>
        <taxon>Afrotheria</taxon>
        <taxon>Proboscidea</taxon>
        <taxon>Elephantidae</taxon>
        <taxon>Loxodonta</taxon>
    </lineage>
</organism>
<gene>
    <name evidence="3" type="primary">ADCK5</name>
</gene>
<evidence type="ECO:0000256" key="1">
    <source>
        <dbReference type="ARBA" id="ARBA00009670"/>
    </source>
</evidence>
<dbReference type="Proteomes" id="UP000007646">
    <property type="component" value="Unassembled WGS sequence"/>
</dbReference>
<dbReference type="AlphaFoldDB" id="G3U391"/>
<dbReference type="FunCoup" id="G3U391">
    <property type="interactions" value="5"/>
</dbReference>
<dbReference type="InterPro" id="IPR051130">
    <property type="entry name" value="Mito_struct-func_regulator"/>
</dbReference>
<dbReference type="Pfam" id="PF03109">
    <property type="entry name" value="ABC1"/>
    <property type="match status" value="1"/>
</dbReference>
<dbReference type="HOGENOM" id="CLU_006533_2_6_1"/>
<dbReference type="STRING" id="9785.ENSLAFP00000022299"/>
<accession>G3U391</accession>
<dbReference type="OMA" id="DVMTTMV"/>
<dbReference type="PANTHER" id="PTHR43173:SF28">
    <property type="entry name" value="AARF DOMAIN CONTAINING KINASE 5"/>
    <property type="match status" value="1"/>
</dbReference>
<evidence type="ECO:0000259" key="2">
    <source>
        <dbReference type="Pfam" id="PF03109"/>
    </source>
</evidence>
<dbReference type="GeneTree" id="ENSGT00940000159821"/>
<dbReference type="PANTHER" id="PTHR43173">
    <property type="entry name" value="ABC1 FAMILY PROTEIN"/>
    <property type="match status" value="1"/>
</dbReference>
<dbReference type="InParanoid" id="G3U391"/>
<evidence type="ECO:0000313" key="3">
    <source>
        <dbReference type="Ensembl" id="ENSLAFP00000022299.1"/>
    </source>
</evidence>
<reference evidence="3" key="2">
    <citation type="submission" date="2025-08" db="UniProtKB">
        <authorList>
            <consortium name="Ensembl"/>
        </authorList>
    </citation>
    <scope>IDENTIFICATION</scope>
    <source>
        <strain evidence="3">Isolate ISIS603380</strain>
    </source>
</reference>
<feature type="domain" description="ABC1 atypical kinase-like" evidence="2">
    <location>
        <begin position="170"/>
        <end position="412"/>
    </location>
</feature>
<reference evidence="3" key="3">
    <citation type="submission" date="2025-09" db="UniProtKB">
        <authorList>
            <consortium name="Ensembl"/>
        </authorList>
    </citation>
    <scope>IDENTIFICATION</scope>
    <source>
        <strain evidence="3">Isolate ISIS603380</strain>
    </source>
</reference>
<proteinExistence type="inferred from homology"/>
<keyword evidence="4" id="KW-1185">Reference proteome</keyword>
<dbReference type="CDD" id="cd13969">
    <property type="entry name" value="ADCK1-like"/>
    <property type="match status" value="1"/>
</dbReference>
<dbReference type="eggNOG" id="KOG1235">
    <property type="taxonomic scope" value="Eukaryota"/>
</dbReference>
<dbReference type="InterPro" id="IPR004147">
    <property type="entry name" value="ABC1_dom"/>
</dbReference>
<dbReference type="InterPro" id="IPR045307">
    <property type="entry name" value="ADCK1_dom"/>
</dbReference>
<comment type="similarity">
    <text evidence="1">Belongs to the protein kinase superfamily. ADCK protein kinase family.</text>
</comment>
<evidence type="ECO:0000313" key="4">
    <source>
        <dbReference type="Proteomes" id="UP000007646"/>
    </source>
</evidence>
<protein>
    <submittedName>
        <fullName evidence="3">AarF domain containing kinase 5</fullName>
    </submittedName>
</protein>
<sequence>MWRGSWLCHFHSALLLSRRKPQPPPTTFLRRNIRVLHASSGCPKPLWKKMMSATVVGVPLLLGAHYLMAEAREKRRMRLVIEGVGRFSRSLCVGLQISMDYWWCTHILLRGVDENSPRYAEVMSACHQRAADALVAGAVSNGGLYIKLGQGLCSFNHLLPPEYIRTLRVLEDKALTRGFREVDELFLEDFHAPAHEIFQEFDYQPMAAASLAQVHRARLHSGTEVAVKVQYIDLRDRFEGDVYTLELLLRLVELMHPFGFSWVLQDLKGTLAQELDFENEGRNAERCARDLRHFRYIVVPRVHWDKTSKRVLTADFCEGCKVNDVEAIKAQGLMLQDIAQKLIQAFAEQIFYTGFIHSDPHPGNVLVRKGPDGKAELVLLDHGLYQFLDEKDRSALCQLWRAIILQDNTSMKVHAAALGVQDYFLFCEVLMQRPVRLGQLWRSHLLSREELGYMQDMAREHFEDIMSVLKALPRPMLLVLNINTVRFNASLGAPVGRYFLMAKSAVKGWSRLVGANRFSLLRQIKVVWEMLKFEVALRLEIVLMRLTTLVVRTLVHLGLMTEPEGLYEYLET</sequence>
<dbReference type="InterPro" id="IPR011009">
    <property type="entry name" value="Kinase-like_dom_sf"/>
</dbReference>
<reference evidence="3 4" key="1">
    <citation type="submission" date="2009-06" db="EMBL/GenBank/DDBJ databases">
        <title>The Genome Sequence of Loxodonta africana (African elephant).</title>
        <authorList>
            <person name="Di Palma F."/>
            <person name="Heiman D."/>
            <person name="Young S."/>
            <person name="Johnson J."/>
            <person name="Lander E.S."/>
            <person name="Lindblad-Toh K."/>
        </authorList>
    </citation>
    <scope>NUCLEOTIDE SEQUENCE [LARGE SCALE GENOMIC DNA]</scope>
    <source>
        <strain evidence="3 4">Isolate ISIS603380</strain>
    </source>
</reference>